<dbReference type="RefSeq" id="WP_069155371.1">
    <property type="nucleotide sequence ID" value="NZ_DBFYTC010000011.1"/>
</dbReference>
<dbReference type="Gene3D" id="3.90.1200.10">
    <property type="match status" value="1"/>
</dbReference>
<dbReference type="GO" id="GO:0016740">
    <property type="term" value="F:transferase activity"/>
    <property type="evidence" value="ECO:0007669"/>
    <property type="project" value="UniProtKB-KW"/>
</dbReference>
<reference evidence="2 3" key="1">
    <citation type="submission" date="2016-07" db="EMBL/GenBank/DDBJ databases">
        <title>Characterization of isolates of Eisenbergiella tayi derived from blood cultures, using whole genome sequencing.</title>
        <authorList>
            <person name="Burdz T."/>
            <person name="Wiebe D."/>
            <person name="Huynh C."/>
            <person name="Bernard K."/>
        </authorList>
    </citation>
    <scope>NUCLEOTIDE SEQUENCE [LARGE SCALE GENOMIC DNA]</scope>
    <source>
        <strain evidence="2 3">NML 120489</strain>
    </source>
</reference>
<dbReference type="SUPFAM" id="SSF56112">
    <property type="entry name" value="Protein kinase-like (PK-like)"/>
    <property type="match status" value="1"/>
</dbReference>
<feature type="domain" description="Aminoglycoside phosphotransferase" evidence="1">
    <location>
        <begin position="6"/>
        <end position="207"/>
    </location>
</feature>
<accession>A0A1E3AUG6</accession>
<keyword evidence="2" id="KW-0808">Transferase</keyword>
<evidence type="ECO:0000313" key="3">
    <source>
        <dbReference type="Proteomes" id="UP000095003"/>
    </source>
</evidence>
<dbReference type="GeneID" id="93303431"/>
<dbReference type="Proteomes" id="UP000095003">
    <property type="component" value="Unassembled WGS sequence"/>
</dbReference>
<gene>
    <name evidence="2" type="ORF">BEH84_00066</name>
</gene>
<sequence>MDLGNPIAKGNTADIYLCDKKIIKVLKDYLPETEAIKEADKQRLAWKAGLPVPEILDVIKIENRQAVVMEYITGDTLGNMMLKDISHAAGYMRIAVKTQIKIHTVKGDGYPLMKDKLASQISSAPLPDAASKESLLEKLYMMKYEERLCHGDFHVHNIIMHGKEPYIIDWVDASSGDISADVCRSYLLYSQISTELAKLYINLYCEATETNQDKVLAWASVIAGARLAENVSSENPDRLLRIINGGLKNNR</sequence>
<dbReference type="InterPro" id="IPR011009">
    <property type="entry name" value="Kinase-like_dom_sf"/>
</dbReference>
<dbReference type="InterPro" id="IPR002575">
    <property type="entry name" value="Aminoglycoside_PTrfase"/>
</dbReference>
<name>A0A1E3AUG6_9FIRM</name>
<evidence type="ECO:0000259" key="1">
    <source>
        <dbReference type="Pfam" id="PF01636"/>
    </source>
</evidence>
<dbReference type="EMBL" id="MCGI01000001">
    <property type="protein sequence ID" value="ODM12358.1"/>
    <property type="molecule type" value="Genomic_DNA"/>
</dbReference>
<comment type="caution">
    <text evidence="2">The sequence shown here is derived from an EMBL/GenBank/DDBJ whole genome shotgun (WGS) entry which is preliminary data.</text>
</comment>
<proteinExistence type="predicted"/>
<organism evidence="2 3">
    <name type="scientific">Eisenbergiella tayi</name>
    <dbReference type="NCBI Taxonomy" id="1432052"/>
    <lineage>
        <taxon>Bacteria</taxon>
        <taxon>Bacillati</taxon>
        <taxon>Bacillota</taxon>
        <taxon>Clostridia</taxon>
        <taxon>Lachnospirales</taxon>
        <taxon>Lachnospiraceae</taxon>
        <taxon>Eisenbergiella</taxon>
    </lineage>
</organism>
<dbReference type="Pfam" id="PF01636">
    <property type="entry name" value="APH"/>
    <property type="match status" value="1"/>
</dbReference>
<dbReference type="AlphaFoldDB" id="A0A1E3AUG6"/>
<evidence type="ECO:0000313" key="2">
    <source>
        <dbReference type="EMBL" id="ODM12358.1"/>
    </source>
</evidence>
<dbReference type="PATRIC" id="fig|1432052.3.peg.62"/>
<protein>
    <submittedName>
        <fullName evidence="2">Phosphotransferase enzyme family protein</fullName>
    </submittedName>
</protein>